<dbReference type="InterPro" id="IPR006047">
    <property type="entry name" value="GH13_cat_dom"/>
</dbReference>
<dbReference type="GO" id="GO:0004556">
    <property type="term" value="F:alpha-amylase activity"/>
    <property type="evidence" value="ECO:0007669"/>
    <property type="project" value="UniProtKB-UniRule"/>
</dbReference>
<gene>
    <name evidence="17" type="ORF">N868_06210</name>
</gene>
<sequence>MVVRALAAAVAVALVVGCTADPTGGAGTRAGSGAEPGPTASAPVEPHGPGTGVQLFQWTWDAIGRECEDVLGPAGYDFVLTSPPQEHVLGEEWWTAYQPVSYLLESRLGTREELAAMVRRCDAAGVAVLTDAVINHMTGKDEPGTGWAGSPYEHYEYPGLYSDAEGDFHHCDLTPEDDIQSYQVAAQVQRCELVNLADLATEEPRVRERIVAYLEDLLGLGVAGFRIDAAKHMPAEDVGAVVGALPEGTLVLQEVIGARGEPIRPEDYLSNGHVFDFFHGQELAAVVGGGSVHRALELGDLDTALPSDRSVVFVENHDTERNGSTLSYKDGATYVQSLVLLLALDHGTPVVHSGYAFVDRDAGPPQTPGGEVVDATCADDVGPDARPAVGTFVCQHRWAPVAGMVGWRDAVAGGAVEDVWVGRRAVAFGRGGAGFVVVNGNAAPLEETFATRLPAGTYCDVVTGALVDGRCTGRTVDVDGDGRLTAELAGDTALAVHVGAREGDG</sequence>
<feature type="domain" description="Alpha-amylase C-terminal" evidence="15">
    <location>
        <begin position="417"/>
        <end position="501"/>
    </location>
</feature>
<evidence type="ECO:0000256" key="2">
    <source>
        <dbReference type="ARBA" id="ARBA00001913"/>
    </source>
</evidence>
<comment type="caution">
    <text evidence="17">The sequence shown here is derived from an EMBL/GenBank/DDBJ whole genome shotgun (WGS) entry which is preliminary data.</text>
</comment>
<dbReference type="Pfam" id="PF02806">
    <property type="entry name" value="Alpha-amylase_C"/>
    <property type="match status" value="1"/>
</dbReference>
<dbReference type="EC" id="3.2.1.1" evidence="4 12"/>
<accession>A0A0A0BTU8</accession>
<dbReference type="SMART" id="SM00642">
    <property type="entry name" value="Aamy"/>
    <property type="match status" value="1"/>
</dbReference>
<dbReference type="CDD" id="cd11317">
    <property type="entry name" value="AmyAc_bac_euk_AmyA"/>
    <property type="match status" value="1"/>
</dbReference>
<keyword evidence="6" id="KW-0479">Metal-binding</keyword>
<dbReference type="PANTHER" id="PTHR43447">
    <property type="entry name" value="ALPHA-AMYLASE"/>
    <property type="match status" value="1"/>
</dbReference>
<evidence type="ECO:0000256" key="8">
    <source>
        <dbReference type="ARBA" id="ARBA00022837"/>
    </source>
</evidence>
<evidence type="ECO:0000256" key="6">
    <source>
        <dbReference type="ARBA" id="ARBA00022723"/>
    </source>
</evidence>
<dbReference type="SUPFAM" id="SSF51445">
    <property type="entry name" value="(Trans)glycosidases"/>
    <property type="match status" value="1"/>
</dbReference>
<organism evidence="17 18">
    <name type="scientific">Cellulomonas carbonis T26</name>
    <dbReference type="NCBI Taxonomy" id="947969"/>
    <lineage>
        <taxon>Bacteria</taxon>
        <taxon>Bacillati</taxon>
        <taxon>Actinomycetota</taxon>
        <taxon>Actinomycetes</taxon>
        <taxon>Micrococcales</taxon>
        <taxon>Cellulomonadaceae</taxon>
        <taxon>Cellulomonas</taxon>
    </lineage>
</organism>
<comment type="cofactor">
    <cofactor evidence="2">
        <name>Ca(2+)</name>
        <dbReference type="ChEBI" id="CHEBI:29108"/>
    </cofactor>
</comment>
<comment type="similarity">
    <text evidence="3 11">Belongs to the glycosyl hydrolase 13 family.</text>
</comment>
<dbReference type="GO" id="GO:0005975">
    <property type="term" value="P:carbohydrate metabolic process"/>
    <property type="evidence" value="ECO:0007669"/>
    <property type="project" value="InterPro"/>
</dbReference>
<evidence type="ECO:0000259" key="16">
    <source>
        <dbReference type="SMART" id="SM00642"/>
    </source>
</evidence>
<evidence type="ECO:0000256" key="12">
    <source>
        <dbReference type="RuleBase" id="RU361134"/>
    </source>
</evidence>
<evidence type="ECO:0000256" key="4">
    <source>
        <dbReference type="ARBA" id="ARBA00012595"/>
    </source>
</evidence>
<feature type="signal peptide" evidence="14">
    <location>
        <begin position="1"/>
        <end position="20"/>
    </location>
</feature>
<dbReference type="SMART" id="SM00632">
    <property type="entry name" value="Aamy_C"/>
    <property type="match status" value="1"/>
</dbReference>
<proteinExistence type="inferred from homology"/>
<feature type="chain" id="PRO_5001959732" description="Alpha-amylase" evidence="14">
    <location>
        <begin position="21"/>
        <end position="505"/>
    </location>
</feature>
<dbReference type="InterPro" id="IPR006046">
    <property type="entry name" value="Alpha_amylase"/>
</dbReference>
<keyword evidence="18" id="KW-1185">Reference proteome</keyword>
<evidence type="ECO:0000256" key="3">
    <source>
        <dbReference type="ARBA" id="ARBA00008061"/>
    </source>
</evidence>
<evidence type="ECO:0000313" key="18">
    <source>
        <dbReference type="Proteomes" id="UP000029839"/>
    </source>
</evidence>
<name>A0A0A0BTU8_9CELL</name>
<dbReference type="Pfam" id="PF00128">
    <property type="entry name" value="Alpha-amylase"/>
    <property type="match status" value="1"/>
</dbReference>
<comment type="catalytic activity">
    <reaction evidence="1 12">
        <text>Endohydrolysis of (1-&gt;4)-alpha-D-glucosidic linkages in polysaccharides containing three or more (1-&gt;4)-alpha-linked D-glucose units.</text>
        <dbReference type="EC" id="3.2.1.1"/>
    </reaction>
</comment>
<dbReference type="PROSITE" id="PS51257">
    <property type="entry name" value="PROKAR_LIPOPROTEIN"/>
    <property type="match status" value="1"/>
</dbReference>
<evidence type="ECO:0000256" key="13">
    <source>
        <dbReference type="SAM" id="MobiDB-lite"/>
    </source>
</evidence>
<dbReference type="PRINTS" id="PR00110">
    <property type="entry name" value="ALPHAAMYLASE"/>
</dbReference>
<dbReference type="InterPro" id="IPR031319">
    <property type="entry name" value="A-amylase_C"/>
</dbReference>
<keyword evidence="8" id="KW-0106">Calcium</keyword>
<evidence type="ECO:0000256" key="5">
    <source>
        <dbReference type="ARBA" id="ARBA00017303"/>
    </source>
</evidence>
<reference evidence="17 18" key="1">
    <citation type="submission" date="2013-08" db="EMBL/GenBank/DDBJ databases">
        <title>Genome sequencing of Cellulomonas carbonis T26.</title>
        <authorList>
            <person name="Chen F."/>
            <person name="Li Y."/>
            <person name="Wang G."/>
        </authorList>
    </citation>
    <scope>NUCLEOTIDE SEQUENCE [LARGE SCALE GENOMIC DNA]</scope>
    <source>
        <strain evidence="17 18">T26</strain>
    </source>
</reference>
<evidence type="ECO:0000256" key="14">
    <source>
        <dbReference type="SAM" id="SignalP"/>
    </source>
</evidence>
<dbReference type="InterPro" id="IPR017853">
    <property type="entry name" value="GH"/>
</dbReference>
<evidence type="ECO:0000256" key="1">
    <source>
        <dbReference type="ARBA" id="ARBA00000548"/>
    </source>
</evidence>
<evidence type="ECO:0000256" key="11">
    <source>
        <dbReference type="RuleBase" id="RU003615"/>
    </source>
</evidence>
<dbReference type="GO" id="GO:0046872">
    <property type="term" value="F:metal ion binding"/>
    <property type="evidence" value="ECO:0007669"/>
    <property type="project" value="UniProtKB-KW"/>
</dbReference>
<evidence type="ECO:0000313" key="17">
    <source>
        <dbReference type="EMBL" id="KGM11818.1"/>
    </source>
</evidence>
<dbReference type="EMBL" id="AXCY01000013">
    <property type="protein sequence ID" value="KGM11818.1"/>
    <property type="molecule type" value="Genomic_DNA"/>
</dbReference>
<reference evidence="17 18" key="2">
    <citation type="journal article" date="2015" name="Stand. Genomic Sci.">
        <title>Draft genome sequence of Cellulomonas carbonis T26(T) and comparative analysis of six Cellulomonas genomes.</title>
        <authorList>
            <person name="Zhuang W."/>
            <person name="Zhang S."/>
            <person name="Xia X."/>
            <person name="Wang G."/>
        </authorList>
    </citation>
    <scope>NUCLEOTIDE SEQUENCE [LARGE SCALE GENOMIC DNA]</scope>
    <source>
        <strain evidence="17 18">T26</strain>
    </source>
</reference>
<keyword evidence="9 12" id="KW-0119">Carbohydrate metabolism</keyword>
<evidence type="ECO:0000256" key="7">
    <source>
        <dbReference type="ARBA" id="ARBA00022801"/>
    </source>
</evidence>
<feature type="region of interest" description="Disordered" evidence="13">
    <location>
        <begin position="24"/>
        <end position="48"/>
    </location>
</feature>
<evidence type="ECO:0000256" key="9">
    <source>
        <dbReference type="ARBA" id="ARBA00023277"/>
    </source>
</evidence>
<feature type="domain" description="Glycosyl hydrolase family 13 catalytic" evidence="16">
    <location>
        <begin position="50"/>
        <end position="408"/>
    </location>
</feature>
<protein>
    <recommendedName>
        <fullName evidence="5 12">Alpha-amylase</fullName>
        <ecNumber evidence="4 12">3.2.1.1</ecNumber>
    </recommendedName>
</protein>
<keyword evidence="7 12" id="KW-0378">Hydrolase</keyword>
<dbReference type="Gene3D" id="2.60.40.1180">
    <property type="entry name" value="Golgi alpha-mannosidase II"/>
    <property type="match status" value="1"/>
</dbReference>
<dbReference type="Gene3D" id="3.20.20.80">
    <property type="entry name" value="Glycosidases"/>
    <property type="match status" value="1"/>
</dbReference>
<evidence type="ECO:0000256" key="10">
    <source>
        <dbReference type="ARBA" id="ARBA00023295"/>
    </source>
</evidence>
<keyword evidence="14" id="KW-0732">Signal</keyword>
<dbReference type="AlphaFoldDB" id="A0A0A0BTU8"/>
<keyword evidence="10 12" id="KW-0326">Glycosidase</keyword>
<dbReference type="SUPFAM" id="SSF51011">
    <property type="entry name" value="Glycosyl hydrolase domain"/>
    <property type="match status" value="1"/>
</dbReference>
<dbReference type="Proteomes" id="UP000029839">
    <property type="component" value="Unassembled WGS sequence"/>
</dbReference>
<evidence type="ECO:0000259" key="15">
    <source>
        <dbReference type="SMART" id="SM00632"/>
    </source>
</evidence>
<dbReference type="InterPro" id="IPR013780">
    <property type="entry name" value="Glyco_hydro_b"/>
</dbReference>
<dbReference type="InterPro" id="IPR006048">
    <property type="entry name" value="A-amylase/branching_C"/>
</dbReference>